<feature type="domain" description="RNA polymerase sigma factor 70 region 4 type 2" evidence="7">
    <location>
        <begin position="101"/>
        <end position="152"/>
    </location>
</feature>
<dbReference type="SUPFAM" id="SSF88946">
    <property type="entry name" value="Sigma2 domain of RNA polymerase sigma factors"/>
    <property type="match status" value="1"/>
</dbReference>
<dbReference type="Pfam" id="PF04542">
    <property type="entry name" value="Sigma70_r2"/>
    <property type="match status" value="1"/>
</dbReference>
<feature type="domain" description="RNA polymerase sigma-70 region 2" evidence="6">
    <location>
        <begin position="10"/>
        <end position="75"/>
    </location>
</feature>
<dbReference type="Gene3D" id="1.10.1740.10">
    <property type="match status" value="1"/>
</dbReference>
<evidence type="ECO:0000256" key="2">
    <source>
        <dbReference type="ARBA" id="ARBA00023015"/>
    </source>
</evidence>
<gene>
    <name evidence="8" type="ORF">HHU12_08125</name>
</gene>
<evidence type="ECO:0000256" key="1">
    <source>
        <dbReference type="ARBA" id="ARBA00010641"/>
    </source>
</evidence>
<dbReference type="NCBIfam" id="TIGR02937">
    <property type="entry name" value="sigma70-ECF"/>
    <property type="match status" value="1"/>
</dbReference>
<dbReference type="InterPro" id="IPR039425">
    <property type="entry name" value="RNA_pol_sigma-70-like"/>
</dbReference>
<dbReference type="Pfam" id="PF08281">
    <property type="entry name" value="Sigma70_r4_2"/>
    <property type="match status" value="1"/>
</dbReference>
<evidence type="ECO:0000259" key="6">
    <source>
        <dbReference type="Pfam" id="PF04542"/>
    </source>
</evidence>
<dbReference type="InterPro" id="IPR013249">
    <property type="entry name" value="RNA_pol_sigma70_r4_t2"/>
</dbReference>
<proteinExistence type="inferred from homology"/>
<dbReference type="InterPro" id="IPR014284">
    <property type="entry name" value="RNA_pol_sigma-70_dom"/>
</dbReference>
<comment type="caution">
    <text evidence="8">The sequence shown here is derived from an EMBL/GenBank/DDBJ whole genome shotgun (WGS) entry which is preliminary data.</text>
</comment>
<dbReference type="InterPro" id="IPR013324">
    <property type="entry name" value="RNA_pol_sigma_r3/r4-like"/>
</dbReference>
<evidence type="ECO:0000256" key="5">
    <source>
        <dbReference type="SAM" id="Coils"/>
    </source>
</evidence>
<accession>A0A7X9RTW5</accession>
<reference evidence="8 9" key="1">
    <citation type="submission" date="2020-04" db="EMBL/GenBank/DDBJ databases">
        <title>Flammeovirga sp. SR4, a novel species isolated from seawater.</title>
        <authorList>
            <person name="Wang X."/>
        </authorList>
    </citation>
    <scope>NUCLEOTIDE SEQUENCE [LARGE SCALE GENOMIC DNA]</scope>
    <source>
        <strain evidence="8 9">ATCC 23126</strain>
    </source>
</reference>
<dbReference type="Gene3D" id="1.10.10.10">
    <property type="entry name" value="Winged helix-like DNA-binding domain superfamily/Winged helix DNA-binding domain"/>
    <property type="match status" value="1"/>
</dbReference>
<keyword evidence="5" id="KW-0175">Coiled coil</keyword>
<dbReference type="EMBL" id="JABANE010000016">
    <property type="protein sequence ID" value="NME67922.1"/>
    <property type="molecule type" value="Genomic_DNA"/>
</dbReference>
<evidence type="ECO:0000256" key="4">
    <source>
        <dbReference type="ARBA" id="ARBA00023163"/>
    </source>
</evidence>
<dbReference type="InterPro" id="IPR013325">
    <property type="entry name" value="RNA_pol_sigma_r2"/>
</dbReference>
<feature type="coiled-coil region" evidence="5">
    <location>
        <begin position="83"/>
        <end position="113"/>
    </location>
</feature>
<dbReference type="AlphaFoldDB" id="A0A7X9RTW5"/>
<organism evidence="8 9">
    <name type="scientific">Flammeovirga aprica JL-4</name>
    <dbReference type="NCBI Taxonomy" id="694437"/>
    <lineage>
        <taxon>Bacteria</taxon>
        <taxon>Pseudomonadati</taxon>
        <taxon>Bacteroidota</taxon>
        <taxon>Cytophagia</taxon>
        <taxon>Cytophagales</taxon>
        <taxon>Flammeovirgaceae</taxon>
        <taxon>Flammeovirga</taxon>
    </lineage>
</organism>
<dbReference type="GO" id="GO:0006352">
    <property type="term" value="P:DNA-templated transcription initiation"/>
    <property type="evidence" value="ECO:0007669"/>
    <property type="project" value="InterPro"/>
</dbReference>
<keyword evidence="2" id="KW-0805">Transcription regulation</keyword>
<comment type="similarity">
    <text evidence="1">Belongs to the sigma-70 factor family. ECF subfamily.</text>
</comment>
<evidence type="ECO:0000259" key="7">
    <source>
        <dbReference type="Pfam" id="PF08281"/>
    </source>
</evidence>
<dbReference type="Proteomes" id="UP000576082">
    <property type="component" value="Unassembled WGS sequence"/>
</dbReference>
<keyword evidence="9" id="KW-1185">Reference proteome</keyword>
<protein>
    <submittedName>
        <fullName evidence="8">Sigma-70 family RNA polymerase sigma factor</fullName>
    </submittedName>
</protein>
<dbReference type="PANTHER" id="PTHR43133">
    <property type="entry name" value="RNA POLYMERASE ECF-TYPE SIGMA FACTO"/>
    <property type="match status" value="1"/>
</dbReference>
<dbReference type="PANTHER" id="PTHR43133:SF45">
    <property type="entry name" value="RNA POLYMERASE ECF-TYPE SIGMA FACTOR"/>
    <property type="match status" value="1"/>
</dbReference>
<dbReference type="RefSeq" id="WP_169656238.1">
    <property type="nucleotide sequence ID" value="NZ_JABANE010000016.1"/>
</dbReference>
<keyword evidence="4" id="KW-0804">Transcription</keyword>
<dbReference type="InterPro" id="IPR007627">
    <property type="entry name" value="RNA_pol_sigma70_r2"/>
</dbReference>
<name>A0A7X9RTW5_9BACT</name>
<dbReference type="InterPro" id="IPR036388">
    <property type="entry name" value="WH-like_DNA-bd_sf"/>
</dbReference>
<keyword evidence="3" id="KW-0731">Sigma factor</keyword>
<evidence type="ECO:0000313" key="8">
    <source>
        <dbReference type="EMBL" id="NME67922.1"/>
    </source>
</evidence>
<dbReference type="GO" id="GO:0003677">
    <property type="term" value="F:DNA binding"/>
    <property type="evidence" value="ECO:0007669"/>
    <property type="project" value="InterPro"/>
</dbReference>
<evidence type="ECO:0000256" key="3">
    <source>
        <dbReference type="ARBA" id="ARBA00023082"/>
    </source>
</evidence>
<evidence type="ECO:0000313" key="9">
    <source>
        <dbReference type="Proteomes" id="UP000576082"/>
    </source>
</evidence>
<sequence>MSIEFYEEYIESNKSIIYKICRAYSHSQEEFEDYFQEVCLQLWRSKESYQQQSKLSTWVYRVSLNTCLSMVKKETKKVSTVEINEKIDQVHQFSEKEERLEELYRAIRMLKEVDRAIILLYLEEHSYQDIASIMGISSTNVGAKINRIKKQLKENMLWKSLT</sequence>
<dbReference type="GO" id="GO:0016987">
    <property type="term" value="F:sigma factor activity"/>
    <property type="evidence" value="ECO:0007669"/>
    <property type="project" value="UniProtKB-KW"/>
</dbReference>
<dbReference type="SUPFAM" id="SSF88659">
    <property type="entry name" value="Sigma3 and sigma4 domains of RNA polymerase sigma factors"/>
    <property type="match status" value="1"/>
</dbReference>